<dbReference type="GO" id="GO:0004792">
    <property type="term" value="F:thiosulfate-cyanide sulfurtransferase activity"/>
    <property type="evidence" value="ECO:0007669"/>
    <property type="project" value="TreeGrafter"/>
</dbReference>
<dbReference type="SUPFAM" id="SSF69572">
    <property type="entry name" value="Activating enzymes of the ubiquitin-like proteins"/>
    <property type="match status" value="1"/>
</dbReference>
<evidence type="ECO:0000313" key="3">
    <source>
        <dbReference type="Proteomes" id="UP000236173"/>
    </source>
</evidence>
<dbReference type="EMBL" id="BEHT01000006">
    <property type="protein sequence ID" value="GBC98150.1"/>
    <property type="molecule type" value="Genomic_DNA"/>
</dbReference>
<accession>A0A2H5XAD4</accession>
<keyword evidence="2" id="KW-0548">Nucleotidyltransferase</keyword>
<organism evidence="2 3">
    <name type="scientific">Candidatus Fervidibacter japonicus</name>
    <dbReference type="NCBI Taxonomy" id="2035412"/>
    <lineage>
        <taxon>Bacteria</taxon>
        <taxon>Candidatus Fervidibacterota</taxon>
        <taxon>Candidatus Fervidibacter</taxon>
    </lineage>
</organism>
<name>A0A2H5XAD4_9BACT</name>
<dbReference type="PANTHER" id="PTHR10953">
    <property type="entry name" value="UBIQUITIN-ACTIVATING ENZYME E1"/>
    <property type="match status" value="1"/>
</dbReference>
<dbReference type="InterPro" id="IPR035985">
    <property type="entry name" value="Ubiquitin-activating_enz"/>
</dbReference>
<feature type="domain" description="THIF-type NAD/FAD binding fold" evidence="1">
    <location>
        <begin position="11"/>
        <end position="249"/>
    </location>
</feature>
<comment type="caution">
    <text evidence="2">The sequence shown here is derived from an EMBL/GenBank/DDBJ whole genome shotgun (WGS) entry which is preliminary data.</text>
</comment>
<evidence type="ECO:0000313" key="2">
    <source>
        <dbReference type="EMBL" id="GBC98150.1"/>
    </source>
</evidence>
<reference evidence="3" key="1">
    <citation type="submission" date="2017-09" db="EMBL/GenBank/DDBJ databases">
        <title>Metaegenomics of thermophilic ammonia-oxidizing enrichment culture.</title>
        <authorList>
            <person name="Kato S."/>
            <person name="Suzuki K."/>
        </authorList>
    </citation>
    <scope>NUCLEOTIDE SEQUENCE [LARGE SCALE GENOMIC DNA]</scope>
</reference>
<dbReference type="InterPro" id="IPR045886">
    <property type="entry name" value="ThiF/MoeB/HesA"/>
</dbReference>
<dbReference type="PANTHER" id="PTHR10953:SF102">
    <property type="entry name" value="ADENYLYLTRANSFERASE AND SULFURTRANSFERASE MOCS3"/>
    <property type="match status" value="1"/>
</dbReference>
<dbReference type="InterPro" id="IPR000594">
    <property type="entry name" value="ThiF_NAD_FAD-bd"/>
</dbReference>
<dbReference type="CDD" id="cd00757">
    <property type="entry name" value="ThiF_MoeB_HesA_family"/>
    <property type="match status" value="1"/>
</dbReference>
<dbReference type="Pfam" id="PF00899">
    <property type="entry name" value="ThiF"/>
    <property type="match status" value="1"/>
</dbReference>
<sequence>MLTDTERARYLRHLPLVGEDGQERLRRATALVTRCGGVGGTAALYLAAAGIGRLIMVHEGNTTWSNLNRQILQTHDWVGKPRIVKARESVHRINPDVEVVAIAEPFTEALGEELAPQADVLLSCTPVWQERIALNAVAVRHRKPLVEAAMNGMEGTLTVIVPGETPCLRCLYPEDPTEDWWDAWSFPVLGAVSGITGCFAAIETIKVIVGHQDAGHRVGQPLTNRMLLFDTAHHAYRVVKVHRLPDCPVCGRLTATA</sequence>
<dbReference type="GO" id="GO:0061605">
    <property type="term" value="F:molybdopterin-synthase adenylyltransferase activity"/>
    <property type="evidence" value="ECO:0007669"/>
    <property type="project" value="UniProtKB-EC"/>
</dbReference>
<proteinExistence type="predicted"/>
<protein>
    <submittedName>
        <fullName evidence="2">Molybdopterin-synthase adenylyltransferase</fullName>
        <ecNumber evidence="2">2.7.7.80</ecNumber>
    </submittedName>
</protein>
<keyword evidence="2" id="KW-0808">Transferase</keyword>
<dbReference type="GO" id="GO:0005737">
    <property type="term" value="C:cytoplasm"/>
    <property type="evidence" value="ECO:0007669"/>
    <property type="project" value="TreeGrafter"/>
</dbReference>
<evidence type="ECO:0000259" key="1">
    <source>
        <dbReference type="Pfam" id="PF00899"/>
    </source>
</evidence>
<gene>
    <name evidence="2" type="primary">moeB</name>
    <name evidence="2" type="ORF">HRbin17_00647</name>
</gene>
<dbReference type="EC" id="2.7.7.80" evidence="2"/>
<dbReference type="GO" id="GO:0008641">
    <property type="term" value="F:ubiquitin-like modifier activating enzyme activity"/>
    <property type="evidence" value="ECO:0007669"/>
    <property type="project" value="InterPro"/>
</dbReference>
<dbReference type="Gene3D" id="3.40.50.720">
    <property type="entry name" value="NAD(P)-binding Rossmann-like Domain"/>
    <property type="match status" value="1"/>
</dbReference>
<dbReference type="AlphaFoldDB" id="A0A2H5XAD4"/>
<dbReference type="Proteomes" id="UP000236173">
    <property type="component" value="Unassembled WGS sequence"/>
</dbReference>